<evidence type="ECO:0000313" key="2">
    <source>
        <dbReference type="EMBL" id="CAG6648157.1"/>
    </source>
</evidence>
<keyword evidence="1" id="KW-0472">Membrane</keyword>
<reference evidence="2" key="1">
    <citation type="submission" date="2021-05" db="EMBL/GenBank/DDBJ databases">
        <authorList>
            <person name="Alioto T."/>
            <person name="Alioto T."/>
            <person name="Gomez Garrido J."/>
        </authorList>
    </citation>
    <scope>NUCLEOTIDE SEQUENCE</scope>
</reference>
<dbReference type="EMBL" id="HBUF01150716">
    <property type="protein sequence ID" value="CAG6648157.1"/>
    <property type="molecule type" value="Transcribed_RNA"/>
</dbReference>
<sequence length="133" mass="15726">MVTHAIVPCSLLRCVFRILTVPGKFTSIIFQELLFEEFLLLCLYYVDCWISYRWFFTCLIKMIRLLFGVFFGRKDITVAVQHKLYTTRAWAVVINNRNLKPIFCLQIKKRAFCSIKVLILIFHRNHNSLSCSP</sequence>
<organism evidence="2">
    <name type="scientific">Cacopsylla melanoneura</name>
    <dbReference type="NCBI Taxonomy" id="428564"/>
    <lineage>
        <taxon>Eukaryota</taxon>
        <taxon>Metazoa</taxon>
        <taxon>Ecdysozoa</taxon>
        <taxon>Arthropoda</taxon>
        <taxon>Hexapoda</taxon>
        <taxon>Insecta</taxon>
        <taxon>Pterygota</taxon>
        <taxon>Neoptera</taxon>
        <taxon>Paraneoptera</taxon>
        <taxon>Hemiptera</taxon>
        <taxon>Sternorrhyncha</taxon>
        <taxon>Psylloidea</taxon>
        <taxon>Psyllidae</taxon>
        <taxon>Psyllinae</taxon>
        <taxon>Cacopsylla</taxon>
    </lineage>
</organism>
<evidence type="ECO:0000256" key="1">
    <source>
        <dbReference type="SAM" id="Phobius"/>
    </source>
</evidence>
<proteinExistence type="predicted"/>
<keyword evidence="1" id="KW-0812">Transmembrane</keyword>
<keyword evidence="1" id="KW-1133">Transmembrane helix</keyword>
<dbReference type="EMBL" id="HBUF01150715">
    <property type="protein sequence ID" value="CAG6648156.1"/>
    <property type="molecule type" value="Transcribed_RNA"/>
</dbReference>
<dbReference type="AlphaFoldDB" id="A0A8D8RED3"/>
<protein>
    <submittedName>
        <fullName evidence="2">Uncharacterized protein</fullName>
    </submittedName>
</protein>
<name>A0A8D8RED3_9HEMI</name>
<accession>A0A8D8RED3</accession>
<feature type="transmembrane region" description="Helical" evidence="1">
    <location>
        <begin position="52"/>
        <end position="72"/>
    </location>
</feature>